<dbReference type="Proteomes" id="UP001162131">
    <property type="component" value="Unassembled WGS sequence"/>
</dbReference>
<gene>
    <name evidence="4" type="ORF">BSTOLATCC_MIC1212</name>
</gene>
<evidence type="ECO:0000313" key="5">
    <source>
        <dbReference type="Proteomes" id="UP001162131"/>
    </source>
</evidence>
<protein>
    <recommendedName>
        <fullName evidence="6">Photosystem I assembly protein Ycf3</fullName>
    </recommendedName>
</protein>
<evidence type="ECO:0000256" key="3">
    <source>
        <dbReference type="SAM" id="MobiDB-lite"/>
    </source>
</evidence>
<dbReference type="Pfam" id="PF13374">
    <property type="entry name" value="TPR_10"/>
    <property type="match status" value="1"/>
</dbReference>
<evidence type="ECO:0000313" key="4">
    <source>
        <dbReference type="EMBL" id="CAG9310361.1"/>
    </source>
</evidence>
<reference evidence="4" key="1">
    <citation type="submission" date="2021-09" db="EMBL/GenBank/DDBJ databases">
        <authorList>
            <consortium name="AG Swart"/>
            <person name="Singh M."/>
            <person name="Singh A."/>
            <person name="Seah K."/>
            <person name="Emmerich C."/>
        </authorList>
    </citation>
    <scope>NUCLEOTIDE SEQUENCE</scope>
    <source>
        <strain evidence="4">ATCC30299</strain>
    </source>
</reference>
<comment type="caution">
    <text evidence="4">The sequence shown here is derived from an EMBL/GenBank/DDBJ whole genome shotgun (WGS) entry which is preliminary data.</text>
</comment>
<feature type="compositionally biased region" description="Basic residues" evidence="3">
    <location>
        <begin position="262"/>
        <end position="272"/>
    </location>
</feature>
<organism evidence="4 5">
    <name type="scientific">Blepharisma stoltei</name>
    <dbReference type="NCBI Taxonomy" id="1481888"/>
    <lineage>
        <taxon>Eukaryota</taxon>
        <taxon>Sar</taxon>
        <taxon>Alveolata</taxon>
        <taxon>Ciliophora</taxon>
        <taxon>Postciliodesmatophora</taxon>
        <taxon>Heterotrichea</taxon>
        <taxon>Heterotrichida</taxon>
        <taxon>Blepharismidae</taxon>
        <taxon>Blepharisma</taxon>
    </lineage>
</organism>
<feature type="region of interest" description="Disordered" evidence="3">
    <location>
        <begin position="252"/>
        <end position="275"/>
    </location>
</feature>
<dbReference type="SMART" id="SM00028">
    <property type="entry name" value="TPR"/>
    <property type="match status" value="3"/>
</dbReference>
<dbReference type="PANTHER" id="PTHR45641:SF1">
    <property type="entry name" value="AAA+ ATPASE DOMAIN-CONTAINING PROTEIN"/>
    <property type="match status" value="1"/>
</dbReference>
<keyword evidence="2" id="KW-0802">TPR repeat</keyword>
<dbReference type="PANTHER" id="PTHR45641">
    <property type="entry name" value="TETRATRICOPEPTIDE REPEAT PROTEIN (AFU_ORTHOLOGUE AFUA_6G03870)"/>
    <property type="match status" value="1"/>
</dbReference>
<keyword evidence="1" id="KW-0677">Repeat</keyword>
<accession>A0AAU9IAE7</accession>
<proteinExistence type="predicted"/>
<dbReference type="InterPro" id="IPR019734">
    <property type="entry name" value="TPR_rpt"/>
</dbReference>
<name>A0AAU9IAE7_9CILI</name>
<dbReference type="InterPro" id="IPR011990">
    <property type="entry name" value="TPR-like_helical_dom_sf"/>
</dbReference>
<sequence>MERSKIMLNPEARILQLNKTAMGLLGNDKNALKYLQKAEKILLDGDAPEILKMSNRLRLMATTYNNYGCYYKTMKQPNAALYYLKKTLKLEAQAFADPVAIASTQLNICAIYSQLGKHDIAISYAKQSLNLLSKFEESDEIFPENSYSTLAVCYFNIGAELEFMRRFDDAIKYYQSGYRIAISHLGASHELTRRLYSSMSQLGEKNETLIRLKSQRQVQRSLGRISHIEIRAKSAIKERMDTTMSVAPKEKRLRIHTANSRPRSKSHPKRNLNKSCSIDSRAYTLASTPHLDSKTPELEYEKLKQYLNSSKYLNSSIV</sequence>
<evidence type="ECO:0008006" key="6">
    <source>
        <dbReference type="Google" id="ProtNLM"/>
    </source>
</evidence>
<evidence type="ECO:0000256" key="2">
    <source>
        <dbReference type="ARBA" id="ARBA00022803"/>
    </source>
</evidence>
<keyword evidence="5" id="KW-1185">Reference proteome</keyword>
<evidence type="ECO:0000256" key="1">
    <source>
        <dbReference type="ARBA" id="ARBA00022737"/>
    </source>
</evidence>
<dbReference type="AlphaFoldDB" id="A0AAU9IAE7"/>
<dbReference type="EMBL" id="CAJZBQ010000002">
    <property type="protein sequence ID" value="CAG9310361.1"/>
    <property type="molecule type" value="Genomic_DNA"/>
</dbReference>
<dbReference type="Gene3D" id="1.25.40.10">
    <property type="entry name" value="Tetratricopeptide repeat domain"/>
    <property type="match status" value="2"/>
</dbReference>
<dbReference type="SUPFAM" id="SSF48452">
    <property type="entry name" value="TPR-like"/>
    <property type="match status" value="1"/>
</dbReference>